<keyword evidence="2" id="KW-1185">Reference proteome</keyword>
<dbReference type="Gene3D" id="3.30.1460.10">
    <property type="match status" value="1"/>
</dbReference>
<dbReference type="RefSeq" id="WP_100845110.1">
    <property type="nucleotide sequence ID" value="NZ_PHHE01000001.1"/>
</dbReference>
<reference evidence="1 2" key="1">
    <citation type="submission" date="2017-11" db="EMBL/GenBank/DDBJ databases">
        <title>Genome sequencing of a diverse group of Pseudomonas species.</title>
        <authorList>
            <person name="Loper J."/>
        </authorList>
    </citation>
    <scope>NUCLEOTIDE SEQUENCE [LARGE SCALE GENOMIC DNA]</scope>
    <source>
        <strain evidence="1 2">LMG 25716</strain>
    </source>
</reference>
<evidence type="ECO:0000313" key="1">
    <source>
        <dbReference type="EMBL" id="PKA67317.1"/>
    </source>
</evidence>
<dbReference type="Pfam" id="PF05932">
    <property type="entry name" value="CesT"/>
    <property type="match status" value="1"/>
</dbReference>
<dbReference type="PRINTS" id="PR01596">
    <property type="entry name" value="SYCECHAPRONE"/>
</dbReference>
<dbReference type="Proteomes" id="UP000232455">
    <property type="component" value="Unassembled WGS sequence"/>
</dbReference>
<gene>
    <name evidence="1" type="ORF">ATI02_0012</name>
</gene>
<evidence type="ECO:0000313" key="2">
    <source>
        <dbReference type="Proteomes" id="UP000232455"/>
    </source>
</evidence>
<name>A0ABX4PQJ9_9PSED</name>
<dbReference type="SUPFAM" id="SSF69635">
    <property type="entry name" value="Type III secretory system chaperone-like"/>
    <property type="match status" value="1"/>
</dbReference>
<dbReference type="EMBL" id="PHHE01000001">
    <property type="protein sequence ID" value="PKA67317.1"/>
    <property type="molecule type" value="Genomic_DNA"/>
</dbReference>
<comment type="caution">
    <text evidence="1">The sequence shown here is derived from an EMBL/GenBank/DDBJ whole genome shotgun (WGS) entry which is preliminary data.</text>
</comment>
<dbReference type="InterPro" id="IPR010261">
    <property type="entry name" value="Tir_chaperone"/>
</dbReference>
<accession>A0ABX4PQJ9</accession>
<dbReference type="InterPro" id="IPR005416">
    <property type="entry name" value="T3SS_chp_SycE"/>
</dbReference>
<organism evidence="1 2">
    <name type="scientific">Pseudomonas baetica</name>
    <dbReference type="NCBI Taxonomy" id="674054"/>
    <lineage>
        <taxon>Bacteria</taxon>
        <taxon>Pseudomonadati</taxon>
        <taxon>Pseudomonadota</taxon>
        <taxon>Gammaproteobacteria</taxon>
        <taxon>Pseudomonadales</taxon>
        <taxon>Pseudomonadaceae</taxon>
        <taxon>Pseudomonas</taxon>
    </lineage>
</organism>
<proteinExistence type="predicted"/>
<sequence length="119" mass="13480">MTVHFQAAIKQLYLSLSLPAPSTIDPITSLQFDRHVCHLTEHPVGYLLMFVNVTPAEHAPVEEQNLFSQDTCKPVLGLDSVSQDRVLWNRQPLLQMDRAMVYHQLEQLVCAARQLSNIA</sequence>
<protein>
    <submittedName>
        <fullName evidence="1">Tir chaperone family protein CesT</fullName>
    </submittedName>
</protein>